<dbReference type="RefSeq" id="WP_296938733.1">
    <property type="nucleotide sequence ID" value="NZ_LT599032.1"/>
</dbReference>
<keyword evidence="1" id="KW-0812">Transmembrane</keyword>
<reference evidence="2" key="1">
    <citation type="submission" date="2016-04" db="EMBL/GenBank/DDBJ databases">
        <authorList>
            <person name="Evans L.H."/>
            <person name="Alamgir A."/>
            <person name="Owens N."/>
            <person name="Weber N.D."/>
            <person name="Virtaneva K."/>
            <person name="Barbian K."/>
            <person name="Babar A."/>
            <person name="Rosenke K."/>
        </authorList>
    </citation>
    <scope>NUCLEOTIDE SEQUENCE</scope>
    <source>
        <strain evidence="2">86-1</strain>
    </source>
</reference>
<protein>
    <recommendedName>
        <fullName evidence="3">DUF4350 domain-containing protein</fullName>
    </recommendedName>
</protein>
<evidence type="ECO:0000256" key="1">
    <source>
        <dbReference type="SAM" id="Phobius"/>
    </source>
</evidence>
<feature type="transmembrane region" description="Helical" evidence="1">
    <location>
        <begin position="324"/>
        <end position="341"/>
    </location>
</feature>
<name>A0A212J1N2_9BACT</name>
<evidence type="ECO:0008006" key="3">
    <source>
        <dbReference type="Google" id="ProtNLM"/>
    </source>
</evidence>
<keyword evidence="1" id="KW-0472">Membrane</keyword>
<sequence>MKDKKMIALIVVVVLLLFGLSFARSKAPKPVDWSPTFINSKTGPYGTYITYQLLSDIFDKKNIRVTRMPVYNNLKKNVGEYLTYDDDPYSYEDKDYYDTYEESTITDYSDYETDSATDYIEEQVEINNIPTEEYDPSSWYVDLDNISDTTSYIFINTSFTLDKLDMEYMLDFIGLGNNVFISAETIDRKLLDTLNIKTDVKYFQTDTVYNLTDHSAKKYSFGSIQGQVKFNTDSCKLSVRPLAFNNKRDTVFIDIKYGKGHIYLHSVPSAFANVNMLQIRKYDFGFRCLSYLPKNSKIIWDEYQKQGSLGEGSDFKIMLNNPPLRVALYVILIGFLLFMLFRSKRIQRAIPIIKPPINSSLEFLGTISNLYYRKKDFNTILAKRHAYFLDYIRKHYYMPTENIDNEFVNVLSAKSGMDKDRLSELFHIYKDLSTLAFIETQPFLRYNNLLEEFYRTVKNK</sequence>
<gene>
    <name evidence="2" type="ORF">KL86DYS1_10845</name>
</gene>
<evidence type="ECO:0000313" key="2">
    <source>
        <dbReference type="EMBL" id="SBV93351.1"/>
    </source>
</evidence>
<accession>A0A212J1N2</accession>
<dbReference type="EMBL" id="FLUM01000001">
    <property type="protein sequence ID" value="SBV93351.1"/>
    <property type="molecule type" value="Genomic_DNA"/>
</dbReference>
<dbReference type="AlphaFoldDB" id="A0A212J1N2"/>
<proteinExistence type="predicted"/>
<organism evidence="2">
    <name type="scientific">uncultured Dysgonomonas sp</name>
    <dbReference type="NCBI Taxonomy" id="206096"/>
    <lineage>
        <taxon>Bacteria</taxon>
        <taxon>Pseudomonadati</taxon>
        <taxon>Bacteroidota</taxon>
        <taxon>Bacteroidia</taxon>
        <taxon>Bacteroidales</taxon>
        <taxon>Dysgonomonadaceae</taxon>
        <taxon>Dysgonomonas</taxon>
        <taxon>environmental samples</taxon>
    </lineage>
</organism>
<keyword evidence="1" id="KW-1133">Transmembrane helix</keyword>